<evidence type="ECO:0000313" key="3">
    <source>
        <dbReference type="EMBL" id="KAF2770770.1"/>
    </source>
</evidence>
<dbReference type="GO" id="GO:0016747">
    <property type="term" value="F:acyltransferase activity, transferring groups other than amino-acyl groups"/>
    <property type="evidence" value="ECO:0007669"/>
    <property type="project" value="InterPro"/>
</dbReference>
<feature type="domain" description="Acyltransferase 3" evidence="2">
    <location>
        <begin position="50"/>
        <end position="451"/>
    </location>
</feature>
<evidence type="ECO:0000259" key="2">
    <source>
        <dbReference type="Pfam" id="PF01757"/>
    </source>
</evidence>
<keyword evidence="1" id="KW-0472">Membrane</keyword>
<feature type="transmembrane region" description="Helical" evidence="1">
    <location>
        <begin position="150"/>
        <end position="171"/>
    </location>
</feature>
<dbReference type="Proteomes" id="UP000799436">
    <property type="component" value="Unassembled WGS sequence"/>
</dbReference>
<feature type="transmembrane region" description="Helical" evidence="1">
    <location>
        <begin position="388"/>
        <end position="407"/>
    </location>
</feature>
<dbReference type="Pfam" id="PF01757">
    <property type="entry name" value="Acyl_transf_3"/>
    <property type="match status" value="1"/>
</dbReference>
<sequence>MDQEKGLLGSRRSSVGAILGSTVHHGFRGLLHAMIRWPSVPSGDQLRPTAWLDGLRGFAAFLVYFHHNQAWAHLHHSQNQWFENAWGFNGEYWLSAFHGIRMFFSGGHYAVATFFVISGYVLSTSILRKIHRGDYDGLARNLSSALFRRWIRLFLPVLGTTFLWMTSWHALGWCVRPFIKQENYAAELAKWFSEVKNYMFIYDKNPFPWLYWNLHTWSIPFEFRGSLAIYTVTLGLASATKTARIFCSLALMFYFMCMVEAWYLSFFLAGMLICDLDLMAEANDLPRPLEAFRQKVKPYKVAFYTGCLVVSVLLGGVPLANDNFEQFKTEPLWGYIAFLKPAPLKQHKWFYLFWAAILLVISVPRIPWLKAFFKSRFCQYLGRVSYSLYLVHGPLIWTVGNIVYQVVGFEKDGENDSFWNLLPLPKGGPMGFEPAFWIAQLVVMPATFWVANIVTVTMDEPSVRLAKWAFDQTKA</sequence>
<dbReference type="AlphaFoldDB" id="A0A6G1LDS0"/>
<feature type="transmembrane region" description="Helical" evidence="1">
    <location>
        <begin position="261"/>
        <end position="280"/>
    </location>
</feature>
<feature type="transmembrane region" description="Helical" evidence="1">
    <location>
        <begin position="349"/>
        <end position="368"/>
    </location>
</feature>
<keyword evidence="4" id="KW-1185">Reference proteome</keyword>
<dbReference type="PANTHER" id="PTHR23028:SF125">
    <property type="entry name" value="ACYLTRANSFERASE"/>
    <property type="match status" value="1"/>
</dbReference>
<proteinExistence type="predicted"/>
<evidence type="ECO:0000256" key="1">
    <source>
        <dbReference type="SAM" id="Phobius"/>
    </source>
</evidence>
<dbReference type="PANTHER" id="PTHR23028">
    <property type="entry name" value="ACETYLTRANSFERASE"/>
    <property type="match status" value="1"/>
</dbReference>
<feature type="transmembrane region" description="Helical" evidence="1">
    <location>
        <begin position="301"/>
        <end position="320"/>
    </location>
</feature>
<dbReference type="OrthoDB" id="5819582at2759"/>
<name>A0A6G1LDS0_9PEZI</name>
<evidence type="ECO:0000313" key="4">
    <source>
        <dbReference type="Proteomes" id="UP000799436"/>
    </source>
</evidence>
<accession>A0A6G1LDS0</accession>
<dbReference type="EMBL" id="ML995823">
    <property type="protein sequence ID" value="KAF2770770.1"/>
    <property type="molecule type" value="Genomic_DNA"/>
</dbReference>
<feature type="transmembrane region" description="Helical" evidence="1">
    <location>
        <begin position="109"/>
        <end position="130"/>
    </location>
</feature>
<reference evidence="3" key="1">
    <citation type="journal article" date="2020" name="Stud. Mycol.">
        <title>101 Dothideomycetes genomes: a test case for predicting lifestyles and emergence of pathogens.</title>
        <authorList>
            <person name="Haridas S."/>
            <person name="Albert R."/>
            <person name="Binder M."/>
            <person name="Bloem J."/>
            <person name="Labutti K."/>
            <person name="Salamov A."/>
            <person name="Andreopoulos B."/>
            <person name="Baker S."/>
            <person name="Barry K."/>
            <person name="Bills G."/>
            <person name="Bluhm B."/>
            <person name="Cannon C."/>
            <person name="Castanera R."/>
            <person name="Culley D."/>
            <person name="Daum C."/>
            <person name="Ezra D."/>
            <person name="Gonzalez J."/>
            <person name="Henrissat B."/>
            <person name="Kuo A."/>
            <person name="Liang C."/>
            <person name="Lipzen A."/>
            <person name="Lutzoni F."/>
            <person name="Magnuson J."/>
            <person name="Mondo S."/>
            <person name="Nolan M."/>
            <person name="Ohm R."/>
            <person name="Pangilinan J."/>
            <person name="Park H.-J."/>
            <person name="Ramirez L."/>
            <person name="Alfaro M."/>
            <person name="Sun H."/>
            <person name="Tritt A."/>
            <person name="Yoshinaga Y."/>
            <person name="Zwiers L.-H."/>
            <person name="Turgeon B."/>
            <person name="Goodwin S."/>
            <person name="Spatafora J."/>
            <person name="Crous P."/>
            <person name="Grigoriev I."/>
        </authorList>
    </citation>
    <scope>NUCLEOTIDE SEQUENCE</scope>
    <source>
        <strain evidence="3">CBS 116005</strain>
    </source>
</reference>
<keyword evidence="1" id="KW-1133">Transmembrane helix</keyword>
<protein>
    <recommendedName>
        <fullName evidence="2">Acyltransferase 3 domain-containing protein</fullName>
    </recommendedName>
</protein>
<feature type="transmembrane region" description="Helical" evidence="1">
    <location>
        <begin position="435"/>
        <end position="458"/>
    </location>
</feature>
<dbReference type="InterPro" id="IPR002656">
    <property type="entry name" value="Acyl_transf_3_dom"/>
</dbReference>
<dbReference type="InterPro" id="IPR050879">
    <property type="entry name" value="Acyltransferase_3"/>
</dbReference>
<organism evidence="3 4">
    <name type="scientific">Teratosphaeria nubilosa</name>
    <dbReference type="NCBI Taxonomy" id="161662"/>
    <lineage>
        <taxon>Eukaryota</taxon>
        <taxon>Fungi</taxon>
        <taxon>Dikarya</taxon>
        <taxon>Ascomycota</taxon>
        <taxon>Pezizomycotina</taxon>
        <taxon>Dothideomycetes</taxon>
        <taxon>Dothideomycetidae</taxon>
        <taxon>Mycosphaerellales</taxon>
        <taxon>Teratosphaeriaceae</taxon>
        <taxon>Teratosphaeria</taxon>
    </lineage>
</organism>
<gene>
    <name evidence="3" type="ORF">EJ03DRAFT_55218</name>
</gene>
<keyword evidence="1" id="KW-0812">Transmembrane</keyword>